<comment type="caution">
    <text evidence="1">The sequence shown here is derived from an EMBL/GenBank/DDBJ whole genome shotgun (WGS) entry which is preliminary data.</text>
</comment>
<dbReference type="Proteomes" id="UP000477386">
    <property type="component" value="Unassembled WGS sequence"/>
</dbReference>
<dbReference type="RefSeq" id="WP_164038377.1">
    <property type="nucleotide sequence ID" value="NZ_JAAGNZ010000001.1"/>
</dbReference>
<reference evidence="1 2" key="1">
    <citation type="submission" date="2020-02" db="EMBL/GenBank/DDBJ databases">
        <title>Draft genome sequence of two Spirosoma agri KCTC 52727 and Spirosoma terrae KCTC 52035.</title>
        <authorList>
            <person name="Rojas J."/>
            <person name="Ambika Manirajan B."/>
            <person name="Ratering S."/>
            <person name="Suarez C."/>
            <person name="Schnell S."/>
        </authorList>
    </citation>
    <scope>NUCLEOTIDE SEQUENCE [LARGE SCALE GENOMIC DNA]</scope>
    <source>
        <strain evidence="1 2">KCTC 52727</strain>
    </source>
</reference>
<dbReference type="AlphaFoldDB" id="A0A6M0IHM0"/>
<keyword evidence="2" id="KW-1185">Reference proteome</keyword>
<proteinExistence type="predicted"/>
<evidence type="ECO:0000313" key="2">
    <source>
        <dbReference type="Proteomes" id="UP000477386"/>
    </source>
</evidence>
<sequence length="132" mass="15299">MNELNQQLKGLNLVVRKALYDTYLYKQEATQLKKEVLAGIDEAEKEFTERNQRLINPGHGANMVEADKYRDHYRPYKNRVESLRDIIMFISNIAMSEEIHRQFAISEDDDPSMVKNNILSAVNRLESLANAV</sequence>
<accession>A0A6M0IHM0</accession>
<gene>
    <name evidence="1" type="ORF">GK091_12825</name>
</gene>
<evidence type="ECO:0000313" key="1">
    <source>
        <dbReference type="EMBL" id="NEU67766.1"/>
    </source>
</evidence>
<protein>
    <submittedName>
        <fullName evidence="1">Uncharacterized protein</fullName>
    </submittedName>
</protein>
<dbReference type="EMBL" id="JAAGNZ010000001">
    <property type="protein sequence ID" value="NEU67766.1"/>
    <property type="molecule type" value="Genomic_DNA"/>
</dbReference>
<organism evidence="1 2">
    <name type="scientific">Spirosoma agri</name>
    <dbReference type="NCBI Taxonomy" id="1987381"/>
    <lineage>
        <taxon>Bacteria</taxon>
        <taxon>Pseudomonadati</taxon>
        <taxon>Bacteroidota</taxon>
        <taxon>Cytophagia</taxon>
        <taxon>Cytophagales</taxon>
        <taxon>Cytophagaceae</taxon>
        <taxon>Spirosoma</taxon>
    </lineage>
</organism>
<name>A0A6M0IHM0_9BACT</name>